<dbReference type="InterPro" id="IPR050078">
    <property type="entry name" value="Ribosomal_L11_MeTrfase_PrmA"/>
</dbReference>
<feature type="region of interest" description="Disordered" evidence="3">
    <location>
        <begin position="1"/>
        <end position="30"/>
    </location>
</feature>
<dbReference type="SUPFAM" id="SSF53335">
    <property type="entry name" value="S-adenosyl-L-methionine-dependent methyltransferases"/>
    <property type="match status" value="1"/>
</dbReference>
<evidence type="ECO:0000256" key="3">
    <source>
        <dbReference type="SAM" id="MobiDB-lite"/>
    </source>
</evidence>
<organism evidence="4 5">
    <name type="scientific">Flavimaribacter sediminis</name>
    <dbReference type="NCBI Taxonomy" id="2865987"/>
    <lineage>
        <taxon>Bacteria</taxon>
        <taxon>Pseudomonadati</taxon>
        <taxon>Pseudomonadota</taxon>
        <taxon>Alphaproteobacteria</taxon>
        <taxon>Hyphomicrobiales</taxon>
        <taxon>Rhizobiaceae</taxon>
        <taxon>Flavimaribacter</taxon>
    </lineage>
</organism>
<dbReference type="CDD" id="cd02440">
    <property type="entry name" value="AdoMet_MTases"/>
    <property type="match status" value="1"/>
</dbReference>
<feature type="compositionally biased region" description="Gly residues" evidence="3">
    <location>
        <begin position="42"/>
        <end position="51"/>
    </location>
</feature>
<reference evidence="4" key="1">
    <citation type="submission" date="2021-08" db="EMBL/GenBank/DDBJ databases">
        <title>Hoeflea bacterium WL0058 sp. nov., isolated from the sediment.</title>
        <authorList>
            <person name="Wang L."/>
            <person name="Zhang D."/>
        </authorList>
    </citation>
    <scope>NUCLEOTIDE SEQUENCE</scope>
    <source>
        <strain evidence="4">WL0058</strain>
    </source>
</reference>
<evidence type="ECO:0000256" key="1">
    <source>
        <dbReference type="ARBA" id="ARBA00022603"/>
    </source>
</evidence>
<accession>A0AAE3D224</accession>
<keyword evidence="2" id="KW-0808">Transferase</keyword>
<protein>
    <submittedName>
        <fullName evidence="4">Methyltransferase</fullName>
    </submittedName>
</protein>
<dbReference type="InterPro" id="IPR029063">
    <property type="entry name" value="SAM-dependent_MTases_sf"/>
</dbReference>
<dbReference type="GO" id="GO:0016279">
    <property type="term" value="F:protein-lysine N-methyltransferase activity"/>
    <property type="evidence" value="ECO:0007669"/>
    <property type="project" value="TreeGrafter"/>
</dbReference>
<evidence type="ECO:0000313" key="4">
    <source>
        <dbReference type="EMBL" id="MBW8638496.1"/>
    </source>
</evidence>
<dbReference type="EMBL" id="JAICBX010000002">
    <property type="protein sequence ID" value="MBW8638496.1"/>
    <property type="molecule type" value="Genomic_DNA"/>
</dbReference>
<evidence type="ECO:0000256" key="2">
    <source>
        <dbReference type="ARBA" id="ARBA00022679"/>
    </source>
</evidence>
<dbReference type="PANTHER" id="PTHR43648">
    <property type="entry name" value="ELECTRON TRANSFER FLAVOPROTEIN BETA SUBUNIT LYSINE METHYLTRANSFERASE"/>
    <property type="match status" value="1"/>
</dbReference>
<name>A0AAE3D224_9HYPH</name>
<keyword evidence="5" id="KW-1185">Reference proteome</keyword>
<feature type="region of interest" description="Disordered" evidence="3">
    <location>
        <begin position="42"/>
        <end position="64"/>
    </location>
</feature>
<dbReference type="Pfam" id="PF06325">
    <property type="entry name" value="PrmA"/>
    <property type="match status" value="1"/>
</dbReference>
<comment type="caution">
    <text evidence="4">The sequence shown here is derived from an EMBL/GenBank/DDBJ whole genome shotgun (WGS) entry which is preliminary data.</text>
</comment>
<dbReference type="GO" id="GO:0032259">
    <property type="term" value="P:methylation"/>
    <property type="evidence" value="ECO:0007669"/>
    <property type="project" value="UniProtKB-KW"/>
</dbReference>
<gene>
    <name evidence="4" type="ORF">K1W69_14970</name>
</gene>
<keyword evidence="1 4" id="KW-0489">Methyltransferase</keyword>
<sequence>MRGHQGRLRHAEARHPAGRQGQSEPGRDGACEIDAAFGAAGDGNGISGGLPHGRAGQSSEIAPERNKIVKDRRQFILENTGIVRPPHVPEIALHVATEAFDLWYKTEEELEAAGLPPPYWAFAWAGGQGLARYVLDNPDCVAGLSVLDFASGSGLVAIAAAMAGAKTVTACEIDAWACEAMAINAALNGVTFDIQQGDIAGTDGGWDVILAGDVFYEKAMADRLAPWFATLAARGARVLIGDPKRAYCPVDRLTLLATSTVPVSRELEDQEIKNTNVWRFS</sequence>
<dbReference type="PANTHER" id="PTHR43648:SF1">
    <property type="entry name" value="ELECTRON TRANSFER FLAVOPROTEIN BETA SUBUNIT LYSINE METHYLTRANSFERASE"/>
    <property type="match status" value="1"/>
</dbReference>
<proteinExistence type="predicted"/>
<dbReference type="AlphaFoldDB" id="A0AAE3D224"/>
<dbReference type="Gene3D" id="3.40.50.150">
    <property type="entry name" value="Vaccinia Virus protein VP39"/>
    <property type="match status" value="1"/>
</dbReference>
<dbReference type="Proteomes" id="UP001196509">
    <property type="component" value="Unassembled WGS sequence"/>
</dbReference>
<evidence type="ECO:0000313" key="5">
    <source>
        <dbReference type="Proteomes" id="UP001196509"/>
    </source>
</evidence>